<organism evidence="6 7">
    <name type="scientific">Piromyces finnis</name>
    <dbReference type="NCBI Taxonomy" id="1754191"/>
    <lineage>
        <taxon>Eukaryota</taxon>
        <taxon>Fungi</taxon>
        <taxon>Fungi incertae sedis</taxon>
        <taxon>Chytridiomycota</taxon>
        <taxon>Chytridiomycota incertae sedis</taxon>
        <taxon>Neocallimastigomycetes</taxon>
        <taxon>Neocallimastigales</taxon>
        <taxon>Neocallimastigaceae</taxon>
        <taxon>Piromyces</taxon>
    </lineage>
</organism>
<proteinExistence type="predicted"/>
<dbReference type="InterPro" id="IPR002883">
    <property type="entry name" value="CBM10/Dockerin_dom"/>
</dbReference>
<dbReference type="SUPFAM" id="SSF64571">
    <property type="entry name" value="Cellulose docking domain, dockering"/>
    <property type="match status" value="2"/>
</dbReference>
<dbReference type="EMBL" id="MCFH01000018">
    <property type="protein sequence ID" value="ORX51505.1"/>
    <property type="molecule type" value="Genomic_DNA"/>
</dbReference>
<dbReference type="Proteomes" id="UP000193719">
    <property type="component" value="Unassembled WGS sequence"/>
</dbReference>
<evidence type="ECO:0000256" key="2">
    <source>
        <dbReference type="ARBA" id="ARBA00022737"/>
    </source>
</evidence>
<dbReference type="AlphaFoldDB" id="A0A1Y1VB35"/>
<evidence type="ECO:0000256" key="1">
    <source>
        <dbReference type="ARBA" id="ARBA00022729"/>
    </source>
</evidence>
<evidence type="ECO:0000313" key="7">
    <source>
        <dbReference type="Proteomes" id="UP000193719"/>
    </source>
</evidence>
<dbReference type="Pfam" id="PF02013">
    <property type="entry name" value="CBM_10"/>
    <property type="match status" value="2"/>
</dbReference>
<feature type="signal peptide" evidence="4">
    <location>
        <begin position="1"/>
        <end position="23"/>
    </location>
</feature>
<gene>
    <name evidence="6" type="ORF">BCR36DRAFT_583050</name>
</gene>
<keyword evidence="1 4" id="KW-0732">Signal</keyword>
<evidence type="ECO:0000313" key="6">
    <source>
        <dbReference type="EMBL" id="ORX51505.1"/>
    </source>
</evidence>
<dbReference type="Gene3D" id="3.90.1220.10">
    <property type="entry name" value="Cellulose docking domain, dockering"/>
    <property type="match status" value="2"/>
</dbReference>
<sequence length="248" mass="28618">MNIKNFIFLLSIIFTFLIKESHSKSINNVIPKNGEFYLIFVRNENNLIKNSKEYNNYVDSIIESIHKVIIENINTYKNPSEIDNLQNEYEQNKDDYFYDYGKYGGIIYPTFSQNNKIVLYAYLNSNIVGKVESIENIISVNKDNVSVTEDDPIIIEESINCIAKSLGYQCCPKNISEVYYHDENGDWGFDFETNQWCGLSQVGENNNICWSESYGFSCCTGCVENTYSDSYGIWGIENDNWCGVNKNC</sequence>
<evidence type="ECO:0000259" key="5">
    <source>
        <dbReference type="PROSITE" id="PS51763"/>
    </source>
</evidence>
<keyword evidence="2" id="KW-0677">Repeat</keyword>
<keyword evidence="3" id="KW-0378">Hydrolase</keyword>
<evidence type="ECO:0000256" key="3">
    <source>
        <dbReference type="ARBA" id="ARBA00022801"/>
    </source>
</evidence>
<dbReference type="GO" id="GO:0016787">
    <property type="term" value="F:hydrolase activity"/>
    <property type="evidence" value="ECO:0007669"/>
    <property type="project" value="UniProtKB-KW"/>
</dbReference>
<feature type="domain" description="CBM10" evidence="5">
    <location>
        <begin position="208"/>
        <end position="245"/>
    </location>
</feature>
<feature type="domain" description="CBM10" evidence="5">
    <location>
        <begin position="160"/>
        <end position="200"/>
    </location>
</feature>
<accession>A0A1Y1VB35</accession>
<protein>
    <recommendedName>
        <fullName evidence="5">CBM10 domain-containing protein</fullName>
    </recommendedName>
</protein>
<comment type="caution">
    <text evidence="6">The sequence shown here is derived from an EMBL/GenBank/DDBJ whole genome shotgun (WGS) entry which is preliminary data.</text>
</comment>
<keyword evidence="7" id="KW-1185">Reference proteome</keyword>
<reference evidence="6 7" key="2">
    <citation type="submission" date="2016-08" db="EMBL/GenBank/DDBJ databases">
        <title>Pervasive Adenine N6-methylation of Active Genes in Fungi.</title>
        <authorList>
            <consortium name="DOE Joint Genome Institute"/>
            <person name="Mondo S.J."/>
            <person name="Dannebaum R.O."/>
            <person name="Kuo R.C."/>
            <person name="Labutti K."/>
            <person name="Haridas S."/>
            <person name="Kuo A."/>
            <person name="Salamov A."/>
            <person name="Ahrendt S.R."/>
            <person name="Lipzen A."/>
            <person name="Sullivan W."/>
            <person name="Andreopoulos W.B."/>
            <person name="Clum A."/>
            <person name="Lindquist E."/>
            <person name="Daum C."/>
            <person name="Ramamoorthy G.K."/>
            <person name="Gryganskyi A."/>
            <person name="Culley D."/>
            <person name="Magnuson J.K."/>
            <person name="James T.Y."/>
            <person name="O'Malley M.A."/>
            <person name="Stajich J.E."/>
            <person name="Spatafora J.W."/>
            <person name="Visel A."/>
            <person name="Grigoriev I.V."/>
        </authorList>
    </citation>
    <scope>NUCLEOTIDE SEQUENCE [LARGE SCALE GENOMIC DNA]</scope>
    <source>
        <strain evidence="7">finn</strain>
    </source>
</reference>
<name>A0A1Y1VB35_9FUNG</name>
<dbReference type="PROSITE" id="PS51763">
    <property type="entry name" value="CBM10"/>
    <property type="match status" value="2"/>
</dbReference>
<evidence type="ECO:0000256" key="4">
    <source>
        <dbReference type="SAM" id="SignalP"/>
    </source>
</evidence>
<dbReference type="InterPro" id="IPR009034">
    <property type="entry name" value="Dockerin_dom_fun_sf"/>
</dbReference>
<feature type="chain" id="PRO_5013344961" description="CBM10 domain-containing protein" evidence="4">
    <location>
        <begin position="24"/>
        <end position="248"/>
    </location>
</feature>
<reference evidence="6 7" key="1">
    <citation type="submission" date="2016-08" db="EMBL/GenBank/DDBJ databases">
        <title>Genomes of anaerobic fungi encode conserved fungal cellulosomes for biomass hydrolysis.</title>
        <authorList>
            <consortium name="DOE Joint Genome Institute"/>
            <person name="Haitjema C.H."/>
            <person name="Gilmore S.P."/>
            <person name="Henske J.K."/>
            <person name="Solomon K.V."/>
            <person name="De Groot R."/>
            <person name="Kuo A."/>
            <person name="Mondo S.J."/>
            <person name="Salamov A.A."/>
            <person name="Labutti K."/>
            <person name="Zhao Z."/>
            <person name="Chiniquy J."/>
            <person name="Barry K."/>
            <person name="Brewer H.M."/>
            <person name="Purvine S.O."/>
            <person name="Wright A.T."/>
            <person name="Boxma B."/>
            <person name="Van Alen T."/>
            <person name="Hackstein J.H."/>
            <person name="Baker S.E."/>
            <person name="Grigoriev I.V."/>
            <person name="O'Malley M.A."/>
        </authorList>
    </citation>
    <scope>NUCLEOTIDE SEQUENCE [LARGE SCALE GENOMIC DNA]</scope>
    <source>
        <strain evidence="7">finn</strain>
    </source>
</reference>